<keyword evidence="1" id="KW-0812">Transmembrane</keyword>
<proteinExistence type="predicted"/>
<keyword evidence="1" id="KW-0472">Membrane</keyword>
<feature type="transmembrane region" description="Helical" evidence="1">
    <location>
        <begin position="71"/>
        <end position="89"/>
    </location>
</feature>
<evidence type="ECO:0000256" key="1">
    <source>
        <dbReference type="SAM" id="Phobius"/>
    </source>
</evidence>
<sequence length="91" mass="10552">MRYFTRAHYIKAPDTTGTDGRKPSSYFVSNSKALTDNHSYTSSIFVCDLTCVLSSFQCLFLYKCRFHSSSINYLFCLLLLRLLSLYYIVHP</sequence>
<comment type="caution">
    <text evidence="2">The sequence shown here is derived from an EMBL/GenBank/DDBJ whole genome shotgun (WGS) entry which is preliminary data.</text>
</comment>
<keyword evidence="3" id="KW-1185">Reference proteome</keyword>
<accession>A0A9Q3E6J8</accession>
<reference evidence="2" key="1">
    <citation type="submission" date="2021-03" db="EMBL/GenBank/DDBJ databases">
        <title>Draft genome sequence of rust myrtle Austropuccinia psidii MF-1, a brazilian biotype.</title>
        <authorList>
            <person name="Quecine M.C."/>
            <person name="Pachon D.M.R."/>
            <person name="Bonatelli M.L."/>
            <person name="Correr F.H."/>
            <person name="Franceschini L.M."/>
            <person name="Leite T.F."/>
            <person name="Margarido G.R.A."/>
            <person name="Almeida C.A."/>
            <person name="Ferrarezi J.A."/>
            <person name="Labate C.A."/>
        </authorList>
    </citation>
    <scope>NUCLEOTIDE SEQUENCE</scope>
    <source>
        <strain evidence="2">MF-1</strain>
    </source>
</reference>
<keyword evidence="1" id="KW-1133">Transmembrane helix</keyword>
<gene>
    <name evidence="2" type="ORF">O181_055474</name>
</gene>
<protein>
    <submittedName>
        <fullName evidence="2">Uncharacterized protein</fullName>
    </submittedName>
</protein>
<dbReference type="Proteomes" id="UP000765509">
    <property type="component" value="Unassembled WGS sequence"/>
</dbReference>
<evidence type="ECO:0000313" key="2">
    <source>
        <dbReference type="EMBL" id="MBW0515759.1"/>
    </source>
</evidence>
<organism evidence="2 3">
    <name type="scientific">Austropuccinia psidii MF-1</name>
    <dbReference type="NCBI Taxonomy" id="1389203"/>
    <lineage>
        <taxon>Eukaryota</taxon>
        <taxon>Fungi</taxon>
        <taxon>Dikarya</taxon>
        <taxon>Basidiomycota</taxon>
        <taxon>Pucciniomycotina</taxon>
        <taxon>Pucciniomycetes</taxon>
        <taxon>Pucciniales</taxon>
        <taxon>Sphaerophragmiaceae</taxon>
        <taxon>Austropuccinia</taxon>
    </lineage>
</organism>
<evidence type="ECO:0000313" key="3">
    <source>
        <dbReference type="Proteomes" id="UP000765509"/>
    </source>
</evidence>
<dbReference type="AlphaFoldDB" id="A0A9Q3E6J8"/>
<dbReference type="EMBL" id="AVOT02024830">
    <property type="protein sequence ID" value="MBW0515759.1"/>
    <property type="molecule type" value="Genomic_DNA"/>
</dbReference>
<name>A0A9Q3E6J8_9BASI</name>